<accession>A0ABW7Q8P7</accession>
<proteinExistence type="predicted"/>
<sequence>MSTARRRGILAAVTGIVLLALGLGVGVVVGDALGIRTEPSTQMTPADPVVPAVSGPVLPPEFTAIDAPDSARISAALDELADASADATGTSGEASLTVTAGDGDASDDSYTLSGNPTALHIEAASENGAARGVYDIANSVRIGSPVEALIGDHPASKLPFRMVDLGAVGVDPDPSQWVDGTDYSHVSRAFEDVYLADPPYIDQDALATAYDDWDEFLRHSVANGYNAVSWPGFIEFATFEDVPGVYPEGDPHVARALALREAFGPFWDRAAELGVKIFLRTDMPTLTPQLADYFDREFGGLDTENPELWKTYTTALDELYAAEPALSGILIRIGEGGHVYQEPGWDYYSEIAVRSVDAVRTMLETYSAQAEAEGREVVFRTWSVGIGDVGDMHTDQSAYHAILDGIDSPALIVSTKYTLGDFYSWLPLNDTLETGDQRRIVEFQSRREFEAFGSFPNDLGPQYQWALQTLLEKNPNIEGIWTWTQDGGPWRAGPMSLYLKSGFWQLYELNTQTAAALARDPNADVGQVTVDWAKEWFSEDPETVTAIANAMALSRDAITQGLYIQPFAEQRTFALGLEPPPQMWIFEWDILTGDSASLGVIYEISKDRIDETIAAGHDAVAKAEQMRDDVAATDASTWRDPAMRDAFLGTLDYEADVLRLLAAYREMFLEQMRWHDTLDPAAHAAWEQARDEYVALADEHISTYSGDVNHPAWNLAAADLSVQRADRDDAMAWIARIMLALALAWLIIGMIAARTRLVRRPGAAAARVTWLASTRPWRAQEGTLGLLTLDRWLLLVVPGALLVGTRAVQTSFLSWTHLAVVLGAWIVFLVVVDLLLGRKRSPWPVIAAVGGVVVLRCIATLVALSFSGPGGYWFAFWTDPVRRTIYIGVAFALFLWVFVAAGWALSTQLGRRRATGVVLAAAGAGLAIPATVVAIIGLETVLSAWNDQMGLLPWGLARILGLTTYLEIPADTAWWAAAFGAVVFVIGLLLALKWGRRKTSTTIGAGSRHPEPAEV</sequence>
<feature type="transmembrane region" description="Helical" evidence="3">
    <location>
        <begin position="973"/>
        <end position="992"/>
    </location>
</feature>
<evidence type="ECO:0000256" key="3">
    <source>
        <dbReference type="SAM" id="Phobius"/>
    </source>
</evidence>
<feature type="compositionally biased region" description="Polar residues" evidence="2">
    <location>
        <begin position="88"/>
        <end position="98"/>
    </location>
</feature>
<dbReference type="SUPFAM" id="SSF55545">
    <property type="entry name" value="beta-N-acetylhexosaminidase-like domain"/>
    <property type="match status" value="1"/>
</dbReference>
<keyword evidence="3" id="KW-0472">Membrane</keyword>
<keyword evidence="5" id="KW-1185">Reference proteome</keyword>
<feature type="region of interest" description="Disordered" evidence="2">
    <location>
        <begin position="84"/>
        <end position="105"/>
    </location>
</feature>
<protein>
    <recommendedName>
        <fullName evidence="6">Glycosyl hydrolase family 67 C-terminus</fullName>
    </recommendedName>
</protein>
<feature type="transmembrane region" description="Helical" evidence="3">
    <location>
        <begin position="917"/>
        <end position="938"/>
    </location>
</feature>
<evidence type="ECO:0000256" key="1">
    <source>
        <dbReference type="ARBA" id="ARBA00022801"/>
    </source>
</evidence>
<keyword evidence="3" id="KW-0812">Transmembrane</keyword>
<dbReference type="Proteomes" id="UP001610861">
    <property type="component" value="Unassembled WGS sequence"/>
</dbReference>
<keyword evidence="1" id="KW-0378">Hydrolase</keyword>
<reference evidence="4 5" key="1">
    <citation type="submission" date="2024-09" db="EMBL/GenBank/DDBJ databases">
        <authorList>
            <person name="Pan X."/>
        </authorList>
    </citation>
    <scope>NUCLEOTIDE SEQUENCE [LARGE SCALE GENOMIC DNA]</scope>
    <source>
        <strain evidence="4 5">B2969</strain>
    </source>
</reference>
<evidence type="ECO:0008006" key="6">
    <source>
        <dbReference type="Google" id="ProtNLM"/>
    </source>
</evidence>
<feature type="transmembrane region" description="Helical" evidence="3">
    <location>
        <begin position="815"/>
        <end position="836"/>
    </location>
</feature>
<evidence type="ECO:0000256" key="2">
    <source>
        <dbReference type="SAM" id="MobiDB-lite"/>
    </source>
</evidence>
<feature type="transmembrane region" description="Helical" evidence="3">
    <location>
        <begin position="730"/>
        <end position="753"/>
    </location>
</feature>
<evidence type="ECO:0000313" key="5">
    <source>
        <dbReference type="Proteomes" id="UP001610861"/>
    </source>
</evidence>
<keyword evidence="3" id="KW-1133">Transmembrane helix</keyword>
<gene>
    <name evidence="4" type="ORF">ACH3VR_09220</name>
</gene>
<dbReference type="RefSeq" id="WP_396640489.1">
    <property type="nucleotide sequence ID" value="NZ_JBIQWL010000003.1"/>
</dbReference>
<evidence type="ECO:0000313" key="4">
    <source>
        <dbReference type="EMBL" id="MFH8250528.1"/>
    </source>
</evidence>
<dbReference type="InterPro" id="IPR029018">
    <property type="entry name" value="Hex-like_dom2"/>
</dbReference>
<comment type="caution">
    <text evidence="4">The sequence shown here is derived from an EMBL/GenBank/DDBJ whole genome shotgun (WGS) entry which is preliminary data.</text>
</comment>
<dbReference type="EMBL" id="JBIQWL010000003">
    <property type="protein sequence ID" value="MFH8250528.1"/>
    <property type="molecule type" value="Genomic_DNA"/>
</dbReference>
<organism evidence="4 5">
    <name type="scientific">Microbacterium alkaliflavum</name>
    <dbReference type="NCBI Taxonomy" id="3248839"/>
    <lineage>
        <taxon>Bacteria</taxon>
        <taxon>Bacillati</taxon>
        <taxon>Actinomycetota</taxon>
        <taxon>Actinomycetes</taxon>
        <taxon>Micrococcales</taxon>
        <taxon>Microbacteriaceae</taxon>
        <taxon>Microbacterium</taxon>
    </lineage>
</organism>
<dbReference type="SUPFAM" id="SSF51445">
    <property type="entry name" value="(Trans)glycosidases"/>
    <property type="match status" value="1"/>
</dbReference>
<feature type="transmembrane region" description="Helical" evidence="3">
    <location>
        <begin position="792"/>
        <end position="809"/>
    </location>
</feature>
<feature type="transmembrane region" description="Helical" evidence="3">
    <location>
        <begin position="884"/>
        <end position="905"/>
    </location>
</feature>
<name>A0ABW7Q8P7_9MICO</name>
<feature type="transmembrane region" description="Helical" evidence="3">
    <location>
        <begin position="843"/>
        <end position="864"/>
    </location>
</feature>
<dbReference type="InterPro" id="IPR017853">
    <property type="entry name" value="GH"/>
</dbReference>